<dbReference type="PANTHER" id="PTHR42733">
    <property type="entry name" value="DJ-1 PROTEIN"/>
    <property type="match status" value="1"/>
</dbReference>
<dbReference type="NCBIfam" id="TIGR01382">
    <property type="entry name" value="PfpI"/>
    <property type="match status" value="1"/>
</dbReference>
<protein>
    <submittedName>
        <fullName evidence="3">Type 1 glutamine amidotransferase</fullName>
    </submittedName>
</protein>
<evidence type="ECO:0000313" key="3">
    <source>
        <dbReference type="EMBL" id="MCW1913579.1"/>
    </source>
</evidence>
<comment type="similarity">
    <text evidence="1">Belongs to the peptidase C56 family.</text>
</comment>
<dbReference type="InterPro" id="IPR029062">
    <property type="entry name" value="Class_I_gatase-like"/>
</dbReference>
<feature type="domain" description="DJ-1/PfpI" evidence="2">
    <location>
        <begin position="15"/>
        <end position="182"/>
    </location>
</feature>
<keyword evidence="3" id="KW-0315">Glutamine amidotransferase</keyword>
<reference evidence="3" key="1">
    <citation type="submission" date="2022-10" db="EMBL/GenBank/DDBJ databases">
        <title>Luteolibacter sp. GHJ8, whole genome shotgun sequencing project.</title>
        <authorList>
            <person name="Zhao G."/>
            <person name="Shen L."/>
        </authorList>
    </citation>
    <scope>NUCLEOTIDE SEQUENCE</scope>
    <source>
        <strain evidence="3">GHJ8</strain>
    </source>
</reference>
<dbReference type="Gene3D" id="3.40.50.880">
    <property type="match status" value="1"/>
</dbReference>
<dbReference type="CDD" id="cd03134">
    <property type="entry name" value="GATase1_PfpI_like"/>
    <property type="match status" value="1"/>
</dbReference>
<dbReference type="Pfam" id="PF01965">
    <property type="entry name" value="DJ-1_PfpI"/>
    <property type="match status" value="1"/>
</dbReference>
<gene>
    <name evidence="3" type="ORF">OJ996_08335</name>
</gene>
<name>A0ABT3G164_9BACT</name>
<dbReference type="EMBL" id="JAPDDR010000004">
    <property type="protein sequence ID" value="MCW1913579.1"/>
    <property type="molecule type" value="Genomic_DNA"/>
</dbReference>
<evidence type="ECO:0000259" key="2">
    <source>
        <dbReference type="Pfam" id="PF01965"/>
    </source>
</evidence>
<proteinExistence type="inferred from homology"/>
<organism evidence="3 4">
    <name type="scientific">Luteolibacter rhizosphaerae</name>
    <dbReference type="NCBI Taxonomy" id="2989719"/>
    <lineage>
        <taxon>Bacteria</taxon>
        <taxon>Pseudomonadati</taxon>
        <taxon>Verrucomicrobiota</taxon>
        <taxon>Verrucomicrobiia</taxon>
        <taxon>Verrucomicrobiales</taxon>
        <taxon>Verrucomicrobiaceae</taxon>
        <taxon>Luteolibacter</taxon>
    </lineage>
</organism>
<accession>A0ABT3G164</accession>
<dbReference type="InterPro" id="IPR002818">
    <property type="entry name" value="DJ-1/PfpI"/>
</dbReference>
<dbReference type="Proteomes" id="UP001165653">
    <property type="component" value="Unassembled WGS sequence"/>
</dbReference>
<dbReference type="SUPFAM" id="SSF52317">
    <property type="entry name" value="Class I glutamine amidotransferase-like"/>
    <property type="match status" value="1"/>
</dbReference>
<comment type="caution">
    <text evidence="3">The sequence shown here is derived from an EMBL/GenBank/DDBJ whole genome shotgun (WGS) entry which is preliminary data.</text>
</comment>
<dbReference type="InterPro" id="IPR006286">
    <property type="entry name" value="C56_PfpI-like"/>
</dbReference>
<evidence type="ECO:0000256" key="1">
    <source>
        <dbReference type="ARBA" id="ARBA00008542"/>
    </source>
</evidence>
<sequence length="198" mass="21538">MKTIKLTERHDLQDKRVAVLATHGFEQSELLVPVDVLESCGARVDVITPEGDSIRGWDEEDWGQFVNADLALEDADPADYDALLLPGGVMNSDSLRTLEEAQSFAAHFFQEGKPAFVICHGGQVLIDAGLVEGRKMTSYKAIANDLKNAGADWRDKEVVVDGALVTSRSPDDLPAFCTKICEVLDKKEGASRFSAASK</sequence>
<dbReference type="PANTHER" id="PTHR42733:SF12">
    <property type="entry name" value="PROTEINASE"/>
    <property type="match status" value="1"/>
</dbReference>
<dbReference type="RefSeq" id="WP_264513082.1">
    <property type="nucleotide sequence ID" value="NZ_JAPDDR010000004.1"/>
</dbReference>
<keyword evidence="4" id="KW-1185">Reference proteome</keyword>
<evidence type="ECO:0000313" key="4">
    <source>
        <dbReference type="Proteomes" id="UP001165653"/>
    </source>
</evidence>
<dbReference type="PROSITE" id="PS51276">
    <property type="entry name" value="PEPTIDASE_C56_PFPI"/>
    <property type="match status" value="1"/>
</dbReference>